<feature type="transmembrane region" description="Helical" evidence="8">
    <location>
        <begin position="182"/>
        <end position="201"/>
    </location>
</feature>
<reference evidence="10" key="1">
    <citation type="submission" date="2020-01" db="EMBL/GenBank/DDBJ databases">
        <authorList>
            <person name="Meier V. D."/>
            <person name="Meier V D."/>
        </authorList>
    </citation>
    <scope>NUCLEOTIDE SEQUENCE</scope>
    <source>
        <strain evidence="10">HLG_WM_MAG_10</strain>
    </source>
</reference>
<feature type="transmembrane region" description="Helical" evidence="8">
    <location>
        <begin position="118"/>
        <end position="136"/>
    </location>
</feature>
<evidence type="ECO:0000313" key="10">
    <source>
        <dbReference type="EMBL" id="CAA6807038.1"/>
    </source>
</evidence>
<feature type="domain" description="Glycosyltransferase RgtA/B/C/D-like" evidence="9">
    <location>
        <begin position="69"/>
        <end position="226"/>
    </location>
</feature>
<keyword evidence="6 8" id="KW-1133">Transmembrane helix</keyword>
<dbReference type="GO" id="GO:0009103">
    <property type="term" value="P:lipopolysaccharide biosynthetic process"/>
    <property type="evidence" value="ECO:0007669"/>
    <property type="project" value="UniProtKB-ARBA"/>
</dbReference>
<dbReference type="InterPro" id="IPR038731">
    <property type="entry name" value="RgtA/B/C-like"/>
</dbReference>
<dbReference type="PANTHER" id="PTHR33908:SF11">
    <property type="entry name" value="MEMBRANE PROTEIN"/>
    <property type="match status" value="1"/>
</dbReference>
<feature type="transmembrane region" description="Helical" evidence="8">
    <location>
        <begin position="259"/>
        <end position="279"/>
    </location>
</feature>
<evidence type="ECO:0000256" key="4">
    <source>
        <dbReference type="ARBA" id="ARBA00022679"/>
    </source>
</evidence>
<evidence type="ECO:0000256" key="8">
    <source>
        <dbReference type="SAM" id="Phobius"/>
    </source>
</evidence>
<accession>A0A6S6SVK2</accession>
<keyword evidence="3" id="KW-0328">Glycosyltransferase</keyword>
<proteinExistence type="predicted"/>
<dbReference type="EMBL" id="CACVAQ010000127">
    <property type="protein sequence ID" value="CAA6807038.1"/>
    <property type="molecule type" value="Genomic_DNA"/>
</dbReference>
<name>A0A6S6SVK2_9BACT</name>
<keyword evidence="2" id="KW-1003">Cell membrane</keyword>
<feature type="transmembrane region" description="Helical" evidence="8">
    <location>
        <begin position="320"/>
        <end position="339"/>
    </location>
</feature>
<organism evidence="10">
    <name type="scientific">uncultured Aureispira sp</name>
    <dbReference type="NCBI Taxonomy" id="1331704"/>
    <lineage>
        <taxon>Bacteria</taxon>
        <taxon>Pseudomonadati</taxon>
        <taxon>Bacteroidota</taxon>
        <taxon>Saprospiria</taxon>
        <taxon>Saprospirales</taxon>
        <taxon>Saprospiraceae</taxon>
        <taxon>Aureispira</taxon>
        <taxon>environmental samples</taxon>
    </lineage>
</organism>
<evidence type="ECO:0000256" key="3">
    <source>
        <dbReference type="ARBA" id="ARBA00022676"/>
    </source>
</evidence>
<dbReference type="PANTHER" id="PTHR33908">
    <property type="entry name" value="MANNOSYLTRANSFERASE YKCB-RELATED"/>
    <property type="match status" value="1"/>
</dbReference>
<keyword evidence="5 8" id="KW-0812">Transmembrane</keyword>
<feature type="transmembrane region" description="Helical" evidence="8">
    <location>
        <begin position="291"/>
        <end position="308"/>
    </location>
</feature>
<evidence type="ECO:0000256" key="1">
    <source>
        <dbReference type="ARBA" id="ARBA00004651"/>
    </source>
</evidence>
<evidence type="ECO:0000259" key="9">
    <source>
        <dbReference type="Pfam" id="PF13231"/>
    </source>
</evidence>
<evidence type="ECO:0000256" key="6">
    <source>
        <dbReference type="ARBA" id="ARBA00022989"/>
    </source>
</evidence>
<keyword evidence="4" id="KW-0808">Transferase</keyword>
<feature type="transmembrane region" description="Helical" evidence="8">
    <location>
        <begin position="345"/>
        <end position="362"/>
    </location>
</feature>
<sequence length="658" mass="77085">MDKNMSLGANKTVSIDSLLLWLCLLVGIVLRVGNPMDLSFINDELSTWSKVNYDSVAAVIENIKQVDSHPVGMYVFVYYWTLIFGTSEWAIKLPFLLMSIASLGLVYRLGSLWFSRTVGILVVAYFATLQFPIWWSHIARQYQSGLFCTLGMSYCWTQLLLEKRTEKRYWIGFVLMGAASMYNHYFSLIFVGILGLWGFAWVRKEILLKYIAAGVSMLLLFLPHLSITIYQLQNADGHLWYNIPTPSFFSKHIQYIFHYSNYCLALALLLLLGSILIYGRHTFNQNKKARWGSLFLFITPILFGYLYSVYKSPILRESHLLFSLPYLLFFWCSFFPKELSSRTKAVLVVLILFVNTLSLVLTRKHYDTVHTHPYEHFVKETKAFLATHKEKEVSIVLGENPAYLQYYKTAYETDFKHIESFKPSISFLELREILENSVTLYLIVGSIPEAHLQMAMEYYPYLYKKSYGINYEYYILSKEKQPDKNPWEFDYKALMDFEKLLQEGWTIDRSKTRKEANTADFYYQQDGEWGPVFEMELHKMTPRKNEFLDVAVDVRIVDSLLAAPKGTLTVELRNEQDSLVLWRGVDAVLQTTPRLGWQRLYLSLRFAHEPIYDNVKKLKIKAFYWNREKQATHLDRFSIRTRKGNALLYKDTNPFEFE</sequence>
<dbReference type="InterPro" id="IPR050297">
    <property type="entry name" value="LipidA_mod_glycosyltrf_83"/>
</dbReference>
<dbReference type="GO" id="GO:0016763">
    <property type="term" value="F:pentosyltransferase activity"/>
    <property type="evidence" value="ECO:0007669"/>
    <property type="project" value="TreeGrafter"/>
</dbReference>
<gene>
    <name evidence="10" type="ORF">HELGO_WM34719</name>
</gene>
<evidence type="ECO:0000256" key="5">
    <source>
        <dbReference type="ARBA" id="ARBA00022692"/>
    </source>
</evidence>
<keyword evidence="7 8" id="KW-0472">Membrane</keyword>
<dbReference type="GO" id="GO:0005886">
    <property type="term" value="C:plasma membrane"/>
    <property type="evidence" value="ECO:0007669"/>
    <property type="project" value="UniProtKB-SubCell"/>
</dbReference>
<feature type="transmembrane region" description="Helical" evidence="8">
    <location>
        <begin position="207"/>
        <end position="230"/>
    </location>
</feature>
<dbReference type="Pfam" id="PF13231">
    <property type="entry name" value="PMT_2"/>
    <property type="match status" value="1"/>
</dbReference>
<comment type="subcellular location">
    <subcellularLocation>
        <location evidence="1">Cell membrane</location>
        <topology evidence="1">Multi-pass membrane protein</topology>
    </subcellularLocation>
</comment>
<dbReference type="AlphaFoldDB" id="A0A6S6SVK2"/>
<evidence type="ECO:0000256" key="2">
    <source>
        <dbReference type="ARBA" id="ARBA00022475"/>
    </source>
</evidence>
<protein>
    <recommendedName>
        <fullName evidence="9">Glycosyltransferase RgtA/B/C/D-like domain-containing protein</fullName>
    </recommendedName>
</protein>
<feature type="transmembrane region" description="Helical" evidence="8">
    <location>
        <begin position="77"/>
        <end position="106"/>
    </location>
</feature>
<evidence type="ECO:0000256" key="7">
    <source>
        <dbReference type="ARBA" id="ARBA00023136"/>
    </source>
</evidence>